<evidence type="ECO:0000313" key="1">
    <source>
        <dbReference type="EMBL" id="VYU43989.1"/>
    </source>
</evidence>
<organism evidence="1">
    <name type="scientific">Clostridium paraputrificum</name>
    <dbReference type="NCBI Taxonomy" id="29363"/>
    <lineage>
        <taxon>Bacteria</taxon>
        <taxon>Bacillati</taxon>
        <taxon>Bacillota</taxon>
        <taxon>Clostridia</taxon>
        <taxon>Eubacteriales</taxon>
        <taxon>Clostridiaceae</taxon>
        <taxon>Clostridium</taxon>
    </lineage>
</organism>
<dbReference type="EMBL" id="CACRTV010000057">
    <property type="protein sequence ID" value="VYU43989.1"/>
    <property type="molecule type" value="Genomic_DNA"/>
</dbReference>
<dbReference type="AlphaFoldDB" id="A0A6N3EWQ2"/>
<protein>
    <submittedName>
        <fullName evidence="1">Uncharacterized protein</fullName>
    </submittedName>
</protein>
<name>A0A6N3EWQ2_9CLOT</name>
<accession>A0A6N3EWQ2</accession>
<proteinExistence type="predicted"/>
<gene>
    <name evidence="1" type="ORF">CPLFYP93_02276</name>
</gene>
<reference evidence="1" key="1">
    <citation type="submission" date="2019-11" db="EMBL/GenBank/DDBJ databases">
        <authorList>
            <person name="Feng L."/>
        </authorList>
    </citation>
    <scope>NUCLEOTIDE SEQUENCE</scope>
    <source>
        <strain evidence="1">CParaputrificumLFYP93</strain>
    </source>
</reference>
<sequence>MKKLSNTKNLDKFFNIWSDLDKSYEELGPALNVKSKRDFLKKLCYTNTGDSLIQKIKLLLKSEIDGYTEEDSEKYSILIEILDSVSLFLEKTPNLDVIEIDNLNTICMQALVAKKEVTTEKKITLDELEESFNCNPVINYLTTEELFKSYGVTNSTCMKYRNKTILLRLDEDFENDMITVDSTNLAKFVAKIKTGNVTPLLAKALQVVNIAMNNKYDLSKGLTFCNAELLVGNKLYTRIVTHGKSILGQDVVVHKSNKVILL</sequence>